<keyword evidence="3" id="KW-1185">Reference proteome</keyword>
<reference evidence="2" key="1">
    <citation type="journal article" date="2020" name="Stud. Mycol.">
        <title>101 Dothideomycetes genomes: a test case for predicting lifestyles and emergence of pathogens.</title>
        <authorList>
            <person name="Haridas S."/>
            <person name="Albert R."/>
            <person name="Binder M."/>
            <person name="Bloem J."/>
            <person name="Labutti K."/>
            <person name="Salamov A."/>
            <person name="Andreopoulos B."/>
            <person name="Baker S."/>
            <person name="Barry K."/>
            <person name="Bills G."/>
            <person name="Bluhm B."/>
            <person name="Cannon C."/>
            <person name="Castanera R."/>
            <person name="Culley D."/>
            <person name="Daum C."/>
            <person name="Ezra D."/>
            <person name="Gonzalez J."/>
            <person name="Henrissat B."/>
            <person name="Kuo A."/>
            <person name="Liang C."/>
            <person name="Lipzen A."/>
            <person name="Lutzoni F."/>
            <person name="Magnuson J."/>
            <person name="Mondo S."/>
            <person name="Nolan M."/>
            <person name="Ohm R."/>
            <person name="Pangilinan J."/>
            <person name="Park H.-J."/>
            <person name="Ramirez L."/>
            <person name="Alfaro M."/>
            <person name="Sun H."/>
            <person name="Tritt A."/>
            <person name="Yoshinaga Y."/>
            <person name="Zwiers L.-H."/>
            <person name="Turgeon B."/>
            <person name="Goodwin S."/>
            <person name="Spatafora J."/>
            <person name="Crous P."/>
            <person name="Grigoriev I."/>
        </authorList>
    </citation>
    <scope>NUCLEOTIDE SEQUENCE</scope>
    <source>
        <strain evidence="2">CBS 675.92</strain>
    </source>
</reference>
<feature type="region of interest" description="Disordered" evidence="1">
    <location>
        <begin position="497"/>
        <end position="532"/>
    </location>
</feature>
<feature type="compositionally biased region" description="Basic and acidic residues" evidence="1">
    <location>
        <begin position="261"/>
        <end position="272"/>
    </location>
</feature>
<feature type="region of interest" description="Disordered" evidence="1">
    <location>
        <begin position="564"/>
        <end position="585"/>
    </location>
</feature>
<protein>
    <submittedName>
        <fullName evidence="2">Uncharacterized protein</fullName>
    </submittedName>
</protein>
<dbReference type="Proteomes" id="UP000800035">
    <property type="component" value="Unassembled WGS sequence"/>
</dbReference>
<evidence type="ECO:0000313" key="2">
    <source>
        <dbReference type="EMBL" id="KAF1950900.1"/>
    </source>
</evidence>
<feature type="compositionally biased region" description="Polar residues" evidence="1">
    <location>
        <begin position="371"/>
        <end position="381"/>
    </location>
</feature>
<feature type="compositionally biased region" description="Acidic residues" evidence="1">
    <location>
        <begin position="279"/>
        <end position="295"/>
    </location>
</feature>
<organism evidence="2 3">
    <name type="scientific">Byssothecium circinans</name>
    <dbReference type="NCBI Taxonomy" id="147558"/>
    <lineage>
        <taxon>Eukaryota</taxon>
        <taxon>Fungi</taxon>
        <taxon>Dikarya</taxon>
        <taxon>Ascomycota</taxon>
        <taxon>Pezizomycotina</taxon>
        <taxon>Dothideomycetes</taxon>
        <taxon>Pleosporomycetidae</taxon>
        <taxon>Pleosporales</taxon>
        <taxon>Massarineae</taxon>
        <taxon>Massarinaceae</taxon>
        <taxon>Byssothecium</taxon>
    </lineage>
</organism>
<feature type="region of interest" description="Disordered" evidence="1">
    <location>
        <begin position="258"/>
        <end position="383"/>
    </location>
</feature>
<evidence type="ECO:0000313" key="3">
    <source>
        <dbReference type="Proteomes" id="UP000800035"/>
    </source>
</evidence>
<feature type="compositionally biased region" description="Basic residues" evidence="1">
    <location>
        <begin position="351"/>
        <end position="361"/>
    </location>
</feature>
<feature type="compositionally biased region" description="Gly residues" evidence="1">
    <location>
        <begin position="576"/>
        <end position="585"/>
    </location>
</feature>
<name>A0A6A5TFC0_9PLEO</name>
<evidence type="ECO:0000256" key="1">
    <source>
        <dbReference type="SAM" id="MobiDB-lite"/>
    </source>
</evidence>
<sequence length="585" mass="65799">MKTPFLVDQLSCSRSRRICTLLIKEPTPNLPGYKQQPASPTNTMKNKPHMTVALSSLRPTFFKSRHLIQHLLPAAVLTMAALHTRMPEDFGSSRPQANIAASTSPTLQKVLTIFRMRDTRSLLKKLITDSQFLEPFIAYRDAYLLHPRFMPHSLHTDHIPDMNELFSVIQREVNGRAAKLRALRDDADAKAYTVRLLSSLLRRMLDKGGLYEKEGDRGDDAWLWKTCERLRVLVEYVRGEYENGSGVVRNAVESKIPSRWSKKERGGDDGTEKGGIMDSEAEEEDENDEEDENEEEPTRRRMSELEDSSDAFEPDSSSSDNDEDEDQAPDTDMEAEDEAISAKPKSESKARSKPIPRRKSTTPRAFFPTISHRSFTSSNARSAEGHVPLTYRANTSNLPQTEFSRQRPNPMMPIVSMLPSMSNTEARLPPQHLAPTAPTRMLPHPAPPPHRFSPSFNPYSRKRVHPPEPYFTNNTLPPMKLPKTIGKDPFIMPPSSRLKPQEPEPDLSEPGIPYLPPAPFNPPTVFGGPLRYRRPHDIQELLSSVPSDALRDDRAMCPMLTSPVQVEERSAPPECFGGGRGGVQG</sequence>
<dbReference type="AlphaFoldDB" id="A0A6A5TFC0"/>
<proteinExistence type="predicted"/>
<feature type="compositionally biased region" description="Pro residues" evidence="1">
    <location>
        <begin position="513"/>
        <end position="522"/>
    </location>
</feature>
<gene>
    <name evidence="2" type="ORF">CC80DRAFT_219102</name>
</gene>
<feature type="compositionally biased region" description="Acidic residues" evidence="1">
    <location>
        <begin position="320"/>
        <end position="339"/>
    </location>
</feature>
<dbReference type="EMBL" id="ML977021">
    <property type="protein sequence ID" value="KAF1950900.1"/>
    <property type="molecule type" value="Genomic_DNA"/>
</dbReference>
<accession>A0A6A5TFC0</accession>
<feature type="region of interest" description="Disordered" evidence="1">
    <location>
        <begin position="433"/>
        <end position="455"/>
    </location>
</feature>
<dbReference type="OrthoDB" id="3800783at2759"/>